<reference evidence="3 4" key="1">
    <citation type="journal article" date="2019" name="Sci. Rep.">
        <title>Orb-weaving spider Araneus ventricosus genome elucidates the spidroin gene catalogue.</title>
        <authorList>
            <person name="Kono N."/>
            <person name="Nakamura H."/>
            <person name="Ohtoshi R."/>
            <person name="Moran D.A.P."/>
            <person name="Shinohara A."/>
            <person name="Yoshida Y."/>
            <person name="Fujiwara M."/>
            <person name="Mori M."/>
            <person name="Tomita M."/>
            <person name="Arakawa K."/>
        </authorList>
    </citation>
    <scope>NUCLEOTIDE SEQUENCE [LARGE SCALE GENOMIC DNA]</scope>
</reference>
<evidence type="ECO:0000259" key="2">
    <source>
        <dbReference type="Pfam" id="PF00075"/>
    </source>
</evidence>
<dbReference type="OrthoDB" id="3267074at2759"/>
<gene>
    <name evidence="3" type="ORF">AVEN_24008_1</name>
</gene>
<dbReference type="InterPro" id="IPR002156">
    <property type="entry name" value="RNaseH_domain"/>
</dbReference>
<name>A0A4Y2D1M8_ARAVE</name>
<dbReference type="AlphaFoldDB" id="A0A4Y2D1M8"/>
<feature type="region of interest" description="Disordered" evidence="1">
    <location>
        <begin position="80"/>
        <end position="101"/>
    </location>
</feature>
<organism evidence="3 4">
    <name type="scientific">Araneus ventricosus</name>
    <name type="common">Orbweaver spider</name>
    <name type="synonym">Epeira ventricosa</name>
    <dbReference type="NCBI Taxonomy" id="182803"/>
    <lineage>
        <taxon>Eukaryota</taxon>
        <taxon>Metazoa</taxon>
        <taxon>Ecdysozoa</taxon>
        <taxon>Arthropoda</taxon>
        <taxon>Chelicerata</taxon>
        <taxon>Arachnida</taxon>
        <taxon>Araneae</taxon>
        <taxon>Araneomorphae</taxon>
        <taxon>Entelegynae</taxon>
        <taxon>Araneoidea</taxon>
        <taxon>Araneidae</taxon>
        <taxon>Araneus</taxon>
    </lineage>
</organism>
<dbReference type="GO" id="GO:0004523">
    <property type="term" value="F:RNA-DNA hybrid ribonuclease activity"/>
    <property type="evidence" value="ECO:0007669"/>
    <property type="project" value="InterPro"/>
</dbReference>
<feature type="compositionally biased region" description="Basic and acidic residues" evidence="1">
    <location>
        <begin position="27"/>
        <end position="40"/>
    </location>
</feature>
<sequence>MEYCSRRTEGSSNPGRLEQKCQSGVRARKDTIDPFRKERQAPSSSVLFLRRQLHQAHLGNENAERHNRRPAQWTGAPQLHLRKSGQDSESPHHRKGGLSHDLHCGTSSHLWLGANEFRLRDGSGGIPLKTSFTTCFPLRGDLQRPTARNISATVDSSQLHSQSAVGQGLSIFPFLHLHGRIQNRRPGWCSLPRHRREQHCRISVSSRIFQFSIPGEAVCLTTGAPLEKIVPHQHCHIFTDCMSLLKVLQKHQPKHNLVEEVRGLVDTSVSLHWVKAHIGIAGNEAADKAAKEATPKPSIDLHLDLPVRSLKTQFKQKLQETWQATWEDPNNDKGRYTFALFPMVSKSRCIYNRFISQAATNHGLCPFYLRRFNIRACTCRCGEDASDNIHHLIQFCPLLSHLRGRIKPSHSLLHILSNKSTAAELVNILSFVQEHESEIFQLED</sequence>
<proteinExistence type="predicted"/>
<dbReference type="EMBL" id="BGPR01000279">
    <property type="protein sequence ID" value="GBM10026.1"/>
    <property type="molecule type" value="Genomic_DNA"/>
</dbReference>
<accession>A0A4Y2D1M8</accession>
<dbReference type="SUPFAM" id="SSF53098">
    <property type="entry name" value="Ribonuclease H-like"/>
    <property type="match status" value="1"/>
</dbReference>
<dbReference type="GO" id="GO:0003676">
    <property type="term" value="F:nucleic acid binding"/>
    <property type="evidence" value="ECO:0007669"/>
    <property type="project" value="InterPro"/>
</dbReference>
<evidence type="ECO:0000256" key="1">
    <source>
        <dbReference type="SAM" id="MobiDB-lite"/>
    </source>
</evidence>
<dbReference type="Pfam" id="PF00075">
    <property type="entry name" value="RNase_H"/>
    <property type="match status" value="1"/>
</dbReference>
<feature type="domain" description="RNase H type-1" evidence="2">
    <location>
        <begin position="256"/>
        <end position="293"/>
    </location>
</feature>
<protein>
    <recommendedName>
        <fullName evidence="2">RNase H type-1 domain-containing protein</fullName>
    </recommendedName>
</protein>
<feature type="region of interest" description="Disordered" evidence="1">
    <location>
        <begin position="1"/>
        <end position="44"/>
    </location>
</feature>
<evidence type="ECO:0000313" key="4">
    <source>
        <dbReference type="Proteomes" id="UP000499080"/>
    </source>
</evidence>
<dbReference type="Gene3D" id="3.30.420.10">
    <property type="entry name" value="Ribonuclease H-like superfamily/Ribonuclease H"/>
    <property type="match status" value="1"/>
</dbReference>
<comment type="caution">
    <text evidence="3">The sequence shown here is derived from an EMBL/GenBank/DDBJ whole genome shotgun (WGS) entry which is preliminary data.</text>
</comment>
<dbReference type="InterPro" id="IPR036397">
    <property type="entry name" value="RNaseH_sf"/>
</dbReference>
<keyword evidence="4" id="KW-1185">Reference proteome</keyword>
<dbReference type="Proteomes" id="UP000499080">
    <property type="component" value="Unassembled WGS sequence"/>
</dbReference>
<evidence type="ECO:0000313" key="3">
    <source>
        <dbReference type="EMBL" id="GBM10026.1"/>
    </source>
</evidence>
<dbReference type="InterPro" id="IPR012337">
    <property type="entry name" value="RNaseH-like_sf"/>
</dbReference>